<feature type="binding site" description="axial binding residue" evidence="11">
    <location>
        <position position="323"/>
    </location>
    <ligand>
        <name>heme</name>
        <dbReference type="ChEBI" id="CHEBI:30413"/>
        <label>4</label>
    </ligand>
    <ligandPart>
        <name>Fe</name>
        <dbReference type="ChEBI" id="CHEBI:18248"/>
    </ligandPart>
</feature>
<evidence type="ECO:0000313" key="12">
    <source>
        <dbReference type="EMBL" id="AUB85380.1"/>
    </source>
</evidence>
<evidence type="ECO:0000256" key="7">
    <source>
        <dbReference type="ARBA" id="ARBA00022982"/>
    </source>
</evidence>
<dbReference type="Proteomes" id="UP000232638">
    <property type="component" value="Plasmid pTs485"/>
</dbReference>
<dbReference type="Pfam" id="PF02276">
    <property type="entry name" value="CytoC_RC"/>
    <property type="match status" value="1"/>
</dbReference>
<dbReference type="SUPFAM" id="SSF48695">
    <property type="entry name" value="Multiheme cytochromes"/>
    <property type="match status" value="1"/>
</dbReference>
<dbReference type="EMBL" id="CP020372">
    <property type="protein sequence ID" value="AUB85380.1"/>
    <property type="molecule type" value="Genomic_DNA"/>
</dbReference>
<name>A0A2K8UIL7_9GAMM</name>
<feature type="binding site" description="covalent" evidence="10">
    <location>
        <position position="120"/>
    </location>
    <ligand>
        <name>heme</name>
        <dbReference type="ChEBI" id="CHEBI:30413"/>
        <label>1</label>
    </ligand>
</feature>
<dbReference type="OrthoDB" id="9813732at2"/>
<keyword evidence="7 9" id="KW-0249">Electron transport</keyword>
<evidence type="ECO:0000256" key="11">
    <source>
        <dbReference type="PIRSR" id="PIRSR000017-2"/>
    </source>
</evidence>
<evidence type="ECO:0000256" key="4">
    <source>
        <dbReference type="ARBA" id="ARBA00022531"/>
    </source>
</evidence>
<comment type="function">
    <text evidence="1 9">The reaction center of purple bacteria contains a tightly bound cytochrome molecule which re-reduces the photo oxidized primary electron donor.</text>
</comment>
<keyword evidence="4 9" id="KW-0602">Photosynthesis</keyword>
<dbReference type="PIRSF" id="PIRSF000017">
    <property type="entry name" value="RC_cytochrome"/>
    <property type="match status" value="1"/>
</dbReference>
<feature type="binding site" description="axial binding residue" evidence="11">
    <location>
        <position position="154"/>
    </location>
    <ligand>
        <name>heme</name>
        <dbReference type="ChEBI" id="CHEBI:30413"/>
        <label>4</label>
    </ligand>
    <ligandPart>
        <name>Fe</name>
        <dbReference type="ChEBI" id="CHEBI:18248"/>
    </ligandPart>
</feature>
<dbReference type="InterPro" id="IPR036280">
    <property type="entry name" value="Multihaem_cyt_sf"/>
</dbReference>
<feature type="binding site" description="axial binding residue" evidence="11">
    <location>
        <position position="121"/>
    </location>
    <ligand>
        <name>heme</name>
        <dbReference type="ChEBI" id="CHEBI:30413"/>
        <label>1</label>
    </ligand>
    <ligandPart>
        <name>Fe</name>
        <dbReference type="ChEBI" id="CHEBI:18248"/>
    </ligandPart>
</feature>
<dbReference type="PROSITE" id="PS51257">
    <property type="entry name" value="PROKAR_LIPOPROTEIN"/>
    <property type="match status" value="1"/>
</dbReference>
<keyword evidence="5 9" id="KW-0349">Heme</keyword>
<sequence length="385" mass="41095">MRTTVFSTHKALPLAAVGLALVVAGGCERPPPESTQLGYRGVGQNAFVNPRILAAQVAANVAPEPQPPAAPVPVTAGSVYKNLQVLGDVPITEFTRLMLAITEWVVPKDQWVDGQGCVYCHDLAVMEADTKYQKVVARSMFQMTQRANRSWGAHVAPSGVTCYTCHRGNAIPQYVWTTNPGEKPRASGYVGLQNRLSPVPAFSSLPYDPLTTYFDNDTSIAITPTGAVAPVEPKTVNTMKGEGTYALMMYISKALGVGCNHCHNSRQFADWAQSSPQRVQAWYAIRMVREANKAFIMPLSPILPASRKGPLGDPMRIACETCHQGVNKPLLGAPMLKDYPELGPLNDPAAAPEAVAPAAVQTGVDEGVATEAKVTAQSVTAAGVM</sequence>
<feature type="binding site" description="axial binding residue" evidence="11">
    <location>
        <position position="166"/>
    </location>
    <ligand>
        <name>heme</name>
        <dbReference type="ChEBI" id="CHEBI:30413"/>
        <label>2</label>
    </ligand>
    <ligandPart>
        <name>Fe</name>
        <dbReference type="ChEBI" id="CHEBI:18248"/>
    </ligandPart>
</feature>
<dbReference type="GO" id="GO:0020037">
    <property type="term" value="F:heme binding"/>
    <property type="evidence" value="ECO:0007669"/>
    <property type="project" value="InterPro"/>
</dbReference>
<evidence type="ECO:0000256" key="2">
    <source>
        <dbReference type="ARBA" id="ARBA00015978"/>
    </source>
</evidence>
<feature type="binding site" description="covalent" evidence="10">
    <location>
        <position position="162"/>
    </location>
    <ligand>
        <name>heme</name>
        <dbReference type="ChEBI" id="CHEBI:30413"/>
        <label>2</label>
    </ligand>
</feature>
<evidence type="ECO:0000256" key="3">
    <source>
        <dbReference type="ARBA" id="ARBA00022448"/>
    </source>
</evidence>
<feature type="binding site" description="covalent" evidence="10">
    <location>
        <position position="117"/>
    </location>
    <ligand>
        <name>heme</name>
        <dbReference type="ChEBI" id="CHEBI:30413"/>
        <label>1</label>
    </ligand>
</feature>
<feature type="binding site" description="axial binding residue" evidence="11">
    <location>
        <position position="140"/>
    </location>
    <ligand>
        <name>heme</name>
        <dbReference type="ChEBI" id="CHEBI:30413"/>
        <label>2</label>
    </ligand>
    <ligandPart>
        <name>Fe</name>
        <dbReference type="ChEBI" id="CHEBI:18248"/>
    </ligandPart>
</feature>
<dbReference type="RefSeq" id="WP_100923007.1">
    <property type="nucleotide sequence ID" value="NZ_CP020372.1"/>
</dbReference>
<dbReference type="AlphaFoldDB" id="A0A2K8UIL7"/>
<feature type="binding site" description="covalent" evidence="10">
    <location>
        <position position="165"/>
    </location>
    <ligand>
        <name>heme</name>
        <dbReference type="ChEBI" id="CHEBI:30413"/>
        <label>2</label>
    </ligand>
</feature>
<feature type="binding site" description="covalent" evidence="10">
    <location>
        <position position="259"/>
    </location>
    <ligand>
        <name>heme</name>
        <dbReference type="ChEBI" id="CHEBI:30413"/>
        <label>3</label>
    </ligand>
</feature>
<dbReference type="InterPro" id="IPR003158">
    <property type="entry name" value="Photosyn_RC_cyt_c-su"/>
</dbReference>
<keyword evidence="9" id="KW-0674">Reaction center</keyword>
<feature type="binding site" description="covalent" evidence="10">
    <location>
        <position position="322"/>
    </location>
    <ligand>
        <name>heme</name>
        <dbReference type="ChEBI" id="CHEBI:30413"/>
        <label>4</label>
    </ligand>
</feature>
<keyword evidence="13" id="KW-1185">Reference proteome</keyword>
<evidence type="ECO:0000256" key="9">
    <source>
        <dbReference type="PIRNR" id="PIRNR000017"/>
    </source>
</evidence>
<dbReference type="GO" id="GO:0019684">
    <property type="term" value="P:photosynthesis, light reaction"/>
    <property type="evidence" value="ECO:0007669"/>
    <property type="project" value="InterPro"/>
</dbReference>
<keyword evidence="6 9" id="KW-0479">Metal-binding</keyword>
<feature type="binding site" description="axial binding residue" evidence="11">
    <location>
        <position position="248"/>
    </location>
    <ligand>
        <name>heme</name>
        <dbReference type="ChEBI" id="CHEBI:30413"/>
        <label>3</label>
    </ligand>
    <ligandPart>
        <name>Fe</name>
        <dbReference type="ChEBI" id="CHEBI:18248"/>
    </ligandPart>
</feature>
<evidence type="ECO:0000256" key="10">
    <source>
        <dbReference type="PIRSR" id="PIRSR000017-1"/>
    </source>
</evidence>
<keyword evidence="8 9" id="KW-0408">Iron</keyword>
<geneLocation type="plasmid" evidence="13">
    <name>pts485</name>
</geneLocation>
<organism evidence="12 13">
    <name type="scientific">Candidatus Thiodictyon syntrophicum</name>
    <dbReference type="NCBI Taxonomy" id="1166950"/>
    <lineage>
        <taxon>Bacteria</taxon>
        <taxon>Pseudomonadati</taxon>
        <taxon>Pseudomonadota</taxon>
        <taxon>Gammaproteobacteria</taxon>
        <taxon>Chromatiales</taxon>
        <taxon>Chromatiaceae</taxon>
        <taxon>Thiodictyon</taxon>
    </lineage>
</organism>
<dbReference type="GO" id="GO:0009055">
    <property type="term" value="F:electron transfer activity"/>
    <property type="evidence" value="ECO:0007669"/>
    <property type="project" value="InterPro"/>
</dbReference>
<feature type="binding site" description="axial binding residue" evidence="11">
    <location>
        <position position="98"/>
    </location>
    <ligand>
        <name>heme</name>
        <dbReference type="ChEBI" id="CHEBI:30413"/>
        <label>1</label>
    </ligand>
    <ligandPart>
        <name>Fe</name>
        <dbReference type="ChEBI" id="CHEBI:18248"/>
    </ligandPart>
</feature>
<evidence type="ECO:0000256" key="1">
    <source>
        <dbReference type="ARBA" id="ARBA00003196"/>
    </source>
</evidence>
<evidence type="ECO:0000256" key="5">
    <source>
        <dbReference type="ARBA" id="ARBA00022617"/>
    </source>
</evidence>
<evidence type="ECO:0000313" key="13">
    <source>
        <dbReference type="Proteomes" id="UP000232638"/>
    </source>
</evidence>
<proteinExistence type="predicted"/>
<feature type="binding site" description="axial binding residue" evidence="11">
    <location>
        <position position="263"/>
    </location>
    <ligand>
        <name>heme</name>
        <dbReference type="ChEBI" id="CHEBI:30413"/>
        <label>3</label>
    </ligand>
    <ligandPart>
        <name>Fe</name>
        <dbReference type="ChEBI" id="CHEBI:18248"/>
    </ligandPart>
</feature>
<evidence type="ECO:0000256" key="6">
    <source>
        <dbReference type="ARBA" id="ARBA00022723"/>
    </source>
</evidence>
<gene>
    <name evidence="12" type="ORF">THSYN_31135</name>
</gene>
<feature type="binding site" description="covalent" evidence="10">
    <location>
        <position position="319"/>
    </location>
    <ligand>
        <name>heme</name>
        <dbReference type="ChEBI" id="CHEBI:30413"/>
        <label>4</label>
    </ligand>
</feature>
<dbReference type="InterPro" id="IPR023119">
    <property type="entry name" value="Multihaem_cyt_PRC_cyt_su-like"/>
</dbReference>
<dbReference type="GO" id="GO:0005506">
    <property type="term" value="F:iron ion binding"/>
    <property type="evidence" value="ECO:0007669"/>
    <property type="project" value="InterPro"/>
</dbReference>
<reference evidence="12 13" key="1">
    <citation type="submission" date="2017-03" db="EMBL/GenBank/DDBJ databases">
        <title>Complete genome sequence of Candidatus 'Thiodictyon syntrophicum' sp. nov. strain Cad16T, a photolithoautotroph purple sulfur bacterium isolated from an alpine meromictic lake.</title>
        <authorList>
            <person name="Luedin S.M."/>
            <person name="Pothier J.F."/>
            <person name="Danza F."/>
            <person name="Storelli N."/>
            <person name="Wittwer M."/>
            <person name="Tonolla M."/>
        </authorList>
    </citation>
    <scope>NUCLEOTIDE SEQUENCE [LARGE SCALE GENOMIC DNA]</scope>
    <source>
        <strain evidence="12 13">Cad16T</strain>
        <plasmid evidence="13">Plasmid pts485</plasmid>
    </source>
</reference>
<feature type="binding site" description="covalent" evidence="10">
    <location>
        <position position="262"/>
    </location>
    <ligand>
        <name>heme</name>
        <dbReference type="ChEBI" id="CHEBI:30413"/>
        <label>3</label>
    </ligand>
</feature>
<dbReference type="CDD" id="cd09224">
    <property type="entry name" value="CytoC_RC"/>
    <property type="match status" value="1"/>
</dbReference>
<dbReference type="NCBIfam" id="NF040706">
    <property type="entry name" value="photo_cyt_PufC"/>
    <property type="match status" value="1"/>
</dbReference>
<accession>A0A2K8UIL7</accession>
<dbReference type="Gene3D" id="1.10.468.10">
    <property type="entry name" value="Photosynthetic Reaction Center, subunit C, domain 2"/>
    <property type="match status" value="2"/>
</dbReference>
<evidence type="ECO:0000256" key="8">
    <source>
        <dbReference type="ARBA" id="ARBA00023004"/>
    </source>
</evidence>
<comment type="PTM">
    <text evidence="9 10">Binds 4 heme groups per subunit.</text>
</comment>
<keyword evidence="12" id="KW-0614">Plasmid</keyword>
<keyword evidence="3 9" id="KW-0813">Transport</keyword>
<dbReference type="KEGG" id="tsy:THSYN_31135"/>
<dbReference type="GO" id="GO:0030077">
    <property type="term" value="C:plasma membrane light-harvesting complex"/>
    <property type="evidence" value="ECO:0007669"/>
    <property type="project" value="InterPro"/>
</dbReference>
<protein>
    <recommendedName>
        <fullName evidence="2 9">Photosynthetic reaction center cytochrome c subunit</fullName>
    </recommendedName>
</protein>